<sequence>MKKQVLRHAEQTVSRLAKEYPAVLVTGARQTGKTTLLKKITDARNIPYTTFDDPMEEASAKNDAKSFIEFHPAPRVFDEVQYVPHLFRYLKMQIDSDRKNGMYFLTGSQQFNLMEATAESLSGRIAVLQLYPLSERELRGESFDAPFIPSKQYLLARNKEIASFAVPQKKLWTSIQRGFYPEVAAANNAPRDFYANYLKTYIERDIRKLAHVASEMQFLQFISIAAARTAQLLNYADIARECSVSEVTVKKWISLLLSSGVIYLLPPYSANVEKRVVKTPKLYFMDTGLAAYLTRWTNPEVLCSGASAGAFFETYVVAEIVKSFANKGITPPLFFYRDKDKTEIDLLIEQDGILYPVEIKKTATPTGDDAKNFHILSRIKNVQIADAVVICSTNNVVSLSHNGVNAAAIPAQFV</sequence>
<evidence type="ECO:0000259" key="1">
    <source>
        <dbReference type="Pfam" id="PF13173"/>
    </source>
</evidence>
<accession>A0A9D9HGB0</accession>
<dbReference type="Proteomes" id="UP000823616">
    <property type="component" value="Unassembled WGS sequence"/>
</dbReference>
<organism evidence="3 4">
    <name type="scientific">Candidatus Avitreponema avistercoris</name>
    <dbReference type="NCBI Taxonomy" id="2840705"/>
    <lineage>
        <taxon>Bacteria</taxon>
        <taxon>Pseudomonadati</taxon>
        <taxon>Spirochaetota</taxon>
        <taxon>Spirochaetia</taxon>
        <taxon>Spirochaetales</taxon>
        <taxon>Candidatus Avitreponema</taxon>
    </lineage>
</organism>
<keyword evidence="3" id="KW-0067">ATP-binding</keyword>
<proteinExistence type="predicted"/>
<feature type="domain" description="DUF4143" evidence="2">
    <location>
        <begin position="203"/>
        <end position="361"/>
    </location>
</feature>
<dbReference type="PANTHER" id="PTHR43566">
    <property type="entry name" value="CONSERVED PROTEIN"/>
    <property type="match status" value="1"/>
</dbReference>
<reference evidence="3" key="1">
    <citation type="submission" date="2020-10" db="EMBL/GenBank/DDBJ databases">
        <authorList>
            <person name="Gilroy R."/>
        </authorList>
    </citation>
    <scope>NUCLEOTIDE SEQUENCE</scope>
    <source>
        <strain evidence="3">B3-4054</strain>
    </source>
</reference>
<evidence type="ECO:0000313" key="4">
    <source>
        <dbReference type="Proteomes" id="UP000823616"/>
    </source>
</evidence>
<keyword evidence="3" id="KW-0547">Nucleotide-binding</keyword>
<dbReference type="SUPFAM" id="SSF52540">
    <property type="entry name" value="P-loop containing nucleoside triphosphate hydrolases"/>
    <property type="match status" value="1"/>
</dbReference>
<dbReference type="Pfam" id="PF13173">
    <property type="entry name" value="AAA_14"/>
    <property type="match status" value="1"/>
</dbReference>
<dbReference type="InterPro" id="IPR025420">
    <property type="entry name" value="DUF4143"/>
</dbReference>
<name>A0A9D9HGB0_9SPIR</name>
<comment type="caution">
    <text evidence="3">The sequence shown here is derived from an EMBL/GenBank/DDBJ whole genome shotgun (WGS) entry which is preliminary data.</text>
</comment>
<gene>
    <name evidence="3" type="ORF">IAA96_03810</name>
</gene>
<evidence type="ECO:0000313" key="3">
    <source>
        <dbReference type="EMBL" id="MBO8450211.1"/>
    </source>
</evidence>
<protein>
    <submittedName>
        <fullName evidence="3">ATP-binding protein</fullName>
    </submittedName>
</protein>
<dbReference type="Pfam" id="PF13635">
    <property type="entry name" value="DUF4143"/>
    <property type="match status" value="1"/>
</dbReference>
<dbReference type="EMBL" id="JADIMS010000059">
    <property type="protein sequence ID" value="MBO8450211.1"/>
    <property type="molecule type" value="Genomic_DNA"/>
</dbReference>
<dbReference type="GO" id="GO:0005524">
    <property type="term" value="F:ATP binding"/>
    <property type="evidence" value="ECO:0007669"/>
    <property type="project" value="UniProtKB-KW"/>
</dbReference>
<dbReference type="PANTHER" id="PTHR43566:SF2">
    <property type="entry name" value="DUF4143 DOMAIN-CONTAINING PROTEIN"/>
    <property type="match status" value="1"/>
</dbReference>
<evidence type="ECO:0000259" key="2">
    <source>
        <dbReference type="Pfam" id="PF13635"/>
    </source>
</evidence>
<feature type="domain" description="AAA" evidence="1">
    <location>
        <begin position="21"/>
        <end position="138"/>
    </location>
</feature>
<dbReference type="InterPro" id="IPR027417">
    <property type="entry name" value="P-loop_NTPase"/>
</dbReference>
<dbReference type="AlphaFoldDB" id="A0A9D9HGB0"/>
<reference evidence="3" key="2">
    <citation type="journal article" date="2021" name="PeerJ">
        <title>Extensive microbial diversity within the chicken gut microbiome revealed by metagenomics and culture.</title>
        <authorList>
            <person name="Gilroy R."/>
            <person name="Ravi A."/>
            <person name="Getino M."/>
            <person name="Pursley I."/>
            <person name="Horton D.L."/>
            <person name="Alikhan N.F."/>
            <person name="Baker D."/>
            <person name="Gharbi K."/>
            <person name="Hall N."/>
            <person name="Watson M."/>
            <person name="Adriaenssens E.M."/>
            <person name="Foster-Nyarko E."/>
            <person name="Jarju S."/>
            <person name="Secka A."/>
            <person name="Antonio M."/>
            <person name="Oren A."/>
            <person name="Chaudhuri R.R."/>
            <person name="La Ragione R."/>
            <person name="Hildebrand F."/>
            <person name="Pallen M.J."/>
        </authorList>
    </citation>
    <scope>NUCLEOTIDE SEQUENCE</scope>
    <source>
        <strain evidence="3">B3-4054</strain>
    </source>
</reference>
<dbReference type="InterPro" id="IPR041682">
    <property type="entry name" value="AAA_14"/>
</dbReference>